<evidence type="ECO:0000313" key="3">
    <source>
        <dbReference type="Proteomes" id="UP000184357"/>
    </source>
</evidence>
<organism evidence="2 3">
    <name type="scientific">Halobaculum gomorrense</name>
    <dbReference type="NCBI Taxonomy" id="43928"/>
    <lineage>
        <taxon>Archaea</taxon>
        <taxon>Methanobacteriati</taxon>
        <taxon>Methanobacteriota</taxon>
        <taxon>Stenosarchaea group</taxon>
        <taxon>Halobacteria</taxon>
        <taxon>Halobacteriales</taxon>
        <taxon>Haloferacaceae</taxon>
        <taxon>Halobaculum</taxon>
    </lineage>
</organism>
<sequence length="118" mass="13190">MPVGVGRELREAAREDSHPIPSFEIPDGFERNEPMCDDTRTEVGLRDAEFEWFIEITSVAPLATIEGPYYAELVRRVGGRESFETALERRLVGIEPGAVEYAVAELAWTADFEGGESR</sequence>
<name>A0A1M5MPQ2_9EURY</name>
<feature type="region of interest" description="Disordered" evidence="1">
    <location>
        <begin position="1"/>
        <end position="35"/>
    </location>
</feature>
<dbReference type="AlphaFoldDB" id="A0A1M5MPQ2"/>
<dbReference type="Proteomes" id="UP000184357">
    <property type="component" value="Unassembled WGS sequence"/>
</dbReference>
<evidence type="ECO:0000313" key="2">
    <source>
        <dbReference type="EMBL" id="SHG78859.1"/>
    </source>
</evidence>
<reference evidence="2 3" key="1">
    <citation type="submission" date="2016-11" db="EMBL/GenBank/DDBJ databases">
        <authorList>
            <person name="Jaros S."/>
            <person name="Januszkiewicz K."/>
            <person name="Wedrychowicz H."/>
        </authorList>
    </citation>
    <scope>NUCLEOTIDE SEQUENCE [LARGE SCALE GENOMIC DNA]</scope>
    <source>
        <strain evidence="2 3">DSM 9297</strain>
    </source>
</reference>
<evidence type="ECO:0000256" key="1">
    <source>
        <dbReference type="SAM" id="MobiDB-lite"/>
    </source>
</evidence>
<keyword evidence="3" id="KW-1185">Reference proteome</keyword>
<dbReference type="EMBL" id="FQWV01000002">
    <property type="protein sequence ID" value="SHG78859.1"/>
    <property type="molecule type" value="Genomic_DNA"/>
</dbReference>
<accession>A0A1M5MPQ2</accession>
<gene>
    <name evidence="2" type="ORF">SAMN05443636_1078</name>
</gene>
<proteinExistence type="predicted"/>
<dbReference type="STRING" id="43928.SAMN05443636_1078"/>
<feature type="compositionally biased region" description="Basic and acidic residues" evidence="1">
    <location>
        <begin position="7"/>
        <end position="18"/>
    </location>
</feature>
<protein>
    <submittedName>
        <fullName evidence="2">Uncharacterized protein</fullName>
    </submittedName>
</protein>